<dbReference type="InterPro" id="IPR013969">
    <property type="entry name" value="Oligosacch_biosynth_Alg14"/>
</dbReference>
<keyword evidence="14" id="KW-1185">Reference proteome</keyword>
<gene>
    <name evidence="13" type="ORF">P154DRAFT_484503</name>
</gene>
<dbReference type="GO" id="GO:0006488">
    <property type="term" value="P:dolichol-linked oligosaccharide biosynthetic process"/>
    <property type="evidence" value="ECO:0007669"/>
    <property type="project" value="InterPro"/>
</dbReference>
<evidence type="ECO:0000256" key="4">
    <source>
        <dbReference type="ARBA" id="ARBA00011335"/>
    </source>
</evidence>
<evidence type="ECO:0000256" key="1">
    <source>
        <dbReference type="ARBA" id="ARBA00004389"/>
    </source>
</evidence>
<keyword evidence="6 12" id="KW-0812">Transmembrane</keyword>
<dbReference type="OrthoDB" id="17098at2759"/>
<feature type="transmembrane region" description="Helical" evidence="12">
    <location>
        <begin position="6"/>
        <end position="31"/>
    </location>
</feature>
<comment type="subunit">
    <text evidence="4">Heterodimer with ALG13 to form a functional enzyme.</text>
</comment>
<dbReference type="GO" id="GO:0031965">
    <property type="term" value="C:nuclear membrane"/>
    <property type="evidence" value="ECO:0007669"/>
    <property type="project" value="UniProtKB-SubCell"/>
</dbReference>
<feature type="transmembrane region" description="Helical" evidence="12">
    <location>
        <begin position="229"/>
        <end position="251"/>
    </location>
</feature>
<keyword evidence="13" id="KW-0808">Transferase</keyword>
<dbReference type="GO" id="GO:0043541">
    <property type="term" value="C:UDP-N-acetylglucosamine transferase complex"/>
    <property type="evidence" value="ECO:0007669"/>
    <property type="project" value="TreeGrafter"/>
</dbReference>
<comment type="similarity">
    <text evidence="3">Belongs to the ALG14 family.</text>
</comment>
<dbReference type="PANTHER" id="PTHR12154:SF4">
    <property type="entry name" value="UDP-N-ACETYLGLUCOSAMINE TRANSFERASE SUBUNIT ALG14 HOMOLOG"/>
    <property type="match status" value="1"/>
</dbReference>
<evidence type="ECO:0000256" key="11">
    <source>
        <dbReference type="SAM" id="MobiDB-lite"/>
    </source>
</evidence>
<protein>
    <recommendedName>
        <fullName evidence="5">UDP-N-acetylglucosamine transferase subunit ALG14</fullName>
    </recommendedName>
    <alternativeName>
        <fullName evidence="10">Asparagine-linked glycosylation protein 14</fullName>
    </alternativeName>
</protein>
<evidence type="ECO:0000313" key="13">
    <source>
        <dbReference type="EMBL" id="KAF2005018.1"/>
    </source>
</evidence>
<sequence length="312" mass="34969">MAPPPLSLYTTSFLLATLVTLLVAGSLRLLYILPHTRFQRKPLPRRKPIATRVLIVLGSGGHTHEMLELLRDLDTSTYTHRTYVVGRGDAFSAQRAVKFEEGLEARERARLRESEEYLDEQIDTGAQKAQENTELARRRRRNTTKEDRPTCLGPAHYDIAIIPRARAIHQSLLTTPVTALYTLISSFRPLVPPPPPVFPILTPSKKNPNANPPPPPSPYDVAAHDLPTLILTNGPATACILILASLILKFFDIRGAQRRRMCKTIYVESFARVKTLSLSGKLLVWVVDRFLVQWKELEGKGGGRAEFWGVLV</sequence>
<dbReference type="GO" id="GO:0004577">
    <property type="term" value="F:N-acetylglucosaminyldiphosphodolichol N-acetylglucosaminyltransferase activity"/>
    <property type="evidence" value="ECO:0007669"/>
    <property type="project" value="TreeGrafter"/>
</dbReference>
<evidence type="ECO:0000256" key="8">
    <source>
        <dbReference type="ARBA" id="ARBA00022989"/>
    </source>
</evidence>
<evidence type="ECO:0000256" key="7">
    <source>
        <dbReference type="ARBA" id="ARBA00022824"/>
    </source>
</evidence>
<evidence type="ECO:0000256" key="10">
    <source>
        <dbReference type="ARBA" id="ARBA00032062"/>
    </source>
</evidence>
<dbReference type="AlphaFoldDB" id="A0A6A5WV67"/>
<keyword evidence="8 12" id="KW-1133">Transmembrane helix</keyword>
<evidence type="ECO:0000256" key="2">
    <source>
        <dbReference type="ARBA" id="ARBA00004590"/>
    </source>
</evidence>
<accession>A0A6A5WV67</accession>
<evidence type="ECO:0000256" key="9">
    <source>
        <dbReference type="ARBA" id="ARBA00023136"/>
    </source>
</evidence>
<evidence type="ECO:0000256" key="12">
    <source>
        <dbReference type="SAM" id="Phobius"/>
    </source>
</evidence>
<feature type="transmembrane region" description="Helical" evidence="12">
    <location>
        <begin position="172"/>
        <end position="191"/>
    </location>
</feature>
<name>A0A6A5WV67_9PLEO</name>
<evidence type="ECO:0000313" key="14">
    <source>
        <dbReference type="Proteomes" id="UP000799779"/>
    </source>
</evidence>
<evidence type="ECO:0000256" key="5">
    <source>
        <dbReference type="ARBA" id="ARBA00017467"/>
    </source>
</evidence>
<dbReference type="Pfam" id="PF08660">
    <property type="entry name" value="Alg14"/>
    <property type="match status" value="2"/>
</dbReference>
<evidence type="ECO:0000256" key="6">
    <source>
        <dbReference type="ARBA" id="ARBA00022692"/>
    </source>
</evidence>
<dbReference type="Proteomes" id="UP000799779">
    <property type="component" value="Unassembled WGS sequence"/>
</dbReference>
<comment type="subcellular location">
    <subcellularLocation>
        <location evidence="1">Endoplasmic reticulum membrane</location>
        <topology evidence="1">Single-pass membrane protein</topology>
    </subcellularLocation>
    <subcellularLocation>
        <location evidence="2">Nucleus membrane</location>
        <topology evidence="2">Single-pass membrane protein</topology>
    </subcellularLocation>
</comment>
<dbReference type="PANTHER" id="PTHR12154">
    <property type="entry name" value="GLYCOSYL TRANSFERASE-RELATED"/>
    <property type="match status" value="1"/>
</dbReference>
<evidence type="ECO:0000256" key="3">
    <source>
        <dbReference type="ARBA" id="ARBA00009731"/>
    </source>
</evidence>
<proteinExistence type="inferred from homology"/>
<organism evidence="13 14">
    <name type="scientific">Amniculicola lignicola CBS 123094</name>
    <dbReference type="NCBI Taxonomy" id="1392246"/>
    <lineage>
        <taxon>Eukaryota</taxon>
        <taxon>Fungi</taxon>
        <taxon>Dikarya</taxon>
        <taxon>Ascomycota</taxon>
        <taxon>Pezizomycotina</taxon>
        <taxon>Dothideomycetes</taxon>
        <taxon>Pleosporomycetidae</taxon>
        <taxon>Pleosporales</taxon>
        <taxon>Amniculicolaceae</taxon>
        <taxon>Amniculicola</taxon>
    </lineage>
</organism>
<keyword evidence="9 12" id="KW-0472">Membrane</keyword>
<reference evidence="13" key="1">
    <citation type="journal article" date="2020" name="Stud. Mycol.">
        <title>101 Dothideomycetes genomes: a test case for predicting lifestyles and emergence of pathogens.</title>
        <authorList>
            <person name="Haridas S."/>
            <person name="Albert R."/>
            <person name="Binder M."/>
            <person name="Bloem J."/>
            <person name="Labutti K."/>
            <person name="Salamov A."/>
            <person name="Andreopoulos B."/>
            <person name="Baker S."/>
            <person name="Barry K."/>
            <person name="Bills G."/>
            <person name="Bluhm B."/>
            <person name="Cannon C."/>
            <person name="Castanera R."/>
            <person name="Culley D."/>
            <person name="Daum C."/>
            <person name="Ezra D."/>
            <person name="Gonzalez J."/>
            <person name="Henrissat B."/>
            <person name="Kuo A."/>
            <person name="Liang C."/>
            <person name="Lipzen A."/>
            <person name="Lutzoni F."/>
            <person name="Magnuson J."/>
            <person name="Mondo S."/>
            <person name="Nolan M."/>
            <person name="Ohm R."/>
            <person name="Pangilinan J."/>
            <person name="Park H.-J."/>
            <person name="Ramirez L."/>
            <person name="Alfaro M."/>
            <person name="Sun H."/>
            <person name="Tritt A."/>
            <person name="Yoshinaga Y."/>
            <person name="Zwiers L.-H."/>
            <person name="Turgeon B."/>
            <person name="Goodwin S."/>
            <person name="Spatafora J."/>
            <person name="Crous P."/>
            <person name="Grigoriev I."/>
        </authorList>
    </citation>
    <scope>NUCLEOTIDE SEQUENCE</scope>
    <source>
        <strain evidence="13">CBS 123094</strain>
    </source>
</reference>
<dbReference type="EMBL" id="ML977565">
    <property type="protein sequence ID" value="KAF2005018.1"/>
    <property type="molecule type" value="Genomic_DNA"/>
</dbReference>
<feature type="region of interest" description="Disordered" evidence="11">
    <location>
        <begin position="120"/>
        <end position="150"/>
    </location>
</feature>
<keyword evidence="7" id="KW-0256">Endoplasmic reticulum</keyword>